<dbReference type="InterPro" id="IPR041286">
    <property type="entry name" value="MBG_2"/>
</dbReference>
<reference evidence="7 8" key="1">
    <citation type="submission" date="2019-02" db="EMBL/GenBank/DDBJ databases">
        <title>Deep-cultivation of Planctomycetes and their phenomic and genomic characterization uncovers novel biology.</title>
        <authorList>
            <person name="Wiegand S."/>
            <person name="Jogler M."/>
            <person name="Boedeker C."/>
            <person name="Pinto D."/>
            <person name="Vollmers J."/>
            <person name="Rivas-Marin E."/>
            <person name="Kohn T."/>
            <person name="Peeters S.H."/>
            <person name="Heuer A."/>
            <person name="Rast P."/>
            <person name="Oberbeckmann S."/>
            <person name="Bunk B."/>
            <person name="Jeske O."/>
            <person name="Meyerdierks A."/>
            <person name="Storesund J.E."/>
            <person name="Kallscheuer N."/>
            <person name="Luecker S."/>
            <person name="Lage O.M."/>
            <person name="Pohl T."/>
            <person name="Merkel B.J."/>
            <person name="Hornburger P."/>
            <person name="Mueller R.-W."/>
            <person name="Bruemmer F."/>
            <person name="Labrenz M."/>
            <person name="Spormann A.M."/>
            <person name="Op Den Camp H."/>
            <person name="Overmann J."/>
            <person name="Amann R."/>
            <person name="Jetten M.S.M."/>
            <person name="Mascher T."/>
            <person name="Medema M.H."/>
            <person name="Devos D.P."/>
            <person name="Kaster A.-K."/>
            <person name="Ovreas L."/>
            <person name="Rohde M."/>
            <person name="Galperin M.Y."/>
            <person name="Jogler C."/>
        </authorList>
    </citation>
    <scope>NUCLEOTIDE SEQUENCE [LARGE SCALE GENOMIC DNA]</scope>
    <source>
        <strain evidence="7 8">Pla52o</strain>
    </source>
</reference>
<evidence type="ECO:0000256" key="2">
    <source>
        <dbReference type="ARBA" id="ARBA00022525"/>
    </source>
</evidence>
<keyword evidence="2" id="KW-0964">Secreted</keyword>
<accession>A0A5C6CDC8</accession>
<keyword evidence="3 5" id="KW-0732">Signal</keyword>
<dbReference type="Proteomes" id="UP000316304">
    <property type="component" value="Unassembled WGS sequence"/>
</dbReference>
<dbReference type="InterPro" id="IPR011050">
    <property type="entry name" value="Pectin_lyase_fold/virulence"/>
</dbReference>
<evidence type="ECO:0000313" key="8">
    <source>
        <dbReference type="Proteomes" id="UP000316304"/>
    </source>
</evidence>
<feature type="chain" id="PRO_5023072771" evidence="5">
    <location>
        <begin position="30"/>
        <end position="4226"/>
    </location>
</feature>
<gene>
    <name evidence="7" type="primary">hxuA</name>
    <name evidence="7" type="ORF">Pla52o_32940</name>
</gene>
<dbReference type="InterPro" id="IPR012334">
    <property type="entry name" value="Pectin_lyas_fold"/>
</dbReference>
<evidence type="ECO:0000256" key="4">
    <source>
        <dbReference type="SAM" id="MobiDB-lite"/>
    </source>
</evidence>
<comment type="caution">
    <text evidence="7">The sequence shown here is derived from an EMBL/GenBank/DDBJ whole genome shotgun (WGS) entry which is preliminary data.</text>
</comment>
<organism evidence="7 8">
    <name type="scientific">Novipirellula galeiformis</name>
    <dbReference type="NCBI Taxonomy" id="2528004"/>
    <lineage>
        <taxon>Bacteria</taxon>
        <taxon>Pseudomonadati</taxon>
        <taxon>Planctomycetota</taxon>
        <taxon>Planctomycetia</taxon>
        <taxon>Pirellulales</taxon>
        <taxon>Pirellulaceae</taxon>
        <taxon>Novipirellula</taxon>
    </lineage>
</organism>
<dbReference type="OrthoDB" id="218629at2"/>
<dbReference type="EMBL" id="SJPT01000005">
    <property type="protein sequence ID" value="TWU22238.1"/>
    <property type="molecule type" value="Genomic_DNA"/>
</dbReference>
<feature type="region of interest" description="Disordered" evidence="4">
    <location>
        <begin position="4184"/>
        <end position="4205"/>
    </location>
</feature>
<dbReference type="PANTHER" id="PTHR12338:SF8">
    <property type="entry name" value="HEME_HEMOPEXIN-BINDING PROTEIN"/>
    <property type="match status" value="1"/>
</dbReference>
<sequence length="4226" mass="426500" precursor="true">MRRTQSYALVCQNVARVALCLLIVFQPCAAPLVRAQNPTGGTVVAGAATISTSGSTLNVNSTTDRAIINWQGFNIGAGNTTNFNQPGANSAVLNRVTTPGSPSSIYGNLNSNGNVYLVNPSGVLVGPSGVITTNGFTASTFDIGNREFMNGGPLNFSGSSNASVINQGTINTGSGGAHLIGNEVYNQGIINSLGGSVRLSNGATYVQADNATIQNGVSEYASVIGNSGTVRATGALMSGGDVYLTAPGGRVMNSGTIHASSGSQTPADPQVIQSTAPSASSGGNVYLNGSSVQHSGQITASSPGGGAVVMHGTQQATVSGSVVATNTSPQTESSSAGTRVAGPQVTITGDSVELSNATIDASAIGGGGSVNIGGGYQGNNSSIANSQSTTVDAASVIQANAIDFGDGGTVVLWSDGNTDFHGTISARGVPLGSGGLVEVSGKQQLNFAGSVDTGGGHLLLDPFNYVIGAAQATNIINALTSNHVTIQTSVDDTNFGSSGNNTDFGDITVNSNILYDSSYDLTFLAHRNIHFNASVQNRNATGGDINIVAGWNGTTAFNASTFEAVDVNAAATFFGNNAGSIFIGDGTQTTGIAVGSRSGTTRAFAHDVALQGSNGTDRAFAQLGFQISNGIALGGFDLDPTIDNGSNVTVNGGITIHTTQNLSAIGGNLALAYAQVGHVGTDLNGGSKVEAAADAIIEIAVGGDIQFTGGNGTASYAQLGQGGYRAYGDHSGTTTITNTGDIHFTGGGSSTSYVQLGQGGYFARGDHSGTTTITNSGDINFTSSNSYAQLGQGGYNANGNHSGITTITNMGYINFRGGYDASYAQLGQGGYNADGDHSGTTTITNALDINFKAGSGLYSYAQLGQGGYKADGNHSGTTTITNALDINFKAGSSHYSYAQLGQGGNRAYGDHSGTTTITNARDINFQGGNGYDHTYAQLGQGGYEAYGDHSGSITITNARDINFKAGSGEAAYAQLGQGGYNADGNHSGTTTITDARDIQFMGDREAAYAQLGQGGHEAEGNHSGTTTITATGDIHFTGGSEFSAYAQLGQGGYYAHGSHSGTTTITATGDIQFTGGRESYAYAQLGQGGYGAIGDHSGTTLITATGNIQFTGGSGYFTYAQLGQGGTFAHGDHSGTTTITNAGDIQFTGGAGAYAYAQLGQGGYTAVGDHSGTIDVTIDGNLTLTGQDLTGRYALIGHGDQPNDSDVNQTVSGDIMLRIGGSANLTNAVIGHRIDADGLYSDTDPDGNVIGADTFLGVRGDITTDTNSQLFSGGVGTGELRLYVGGNDNVDSTALLNGIAHGSNVFPNDQGMHVFGTGPYAVGGGSNAVASGNFNYYHINPDLFNYTVNATEASAIASTLDGGTAVTLERSLNQANFGAHYDWDGGTQFIDINSDLLYDSTAALTLLATGDVNFNAAVQNRSGDGGDLNIVAGWDGTTPFNAATFAAIDVNAVPTLFGLDGGAESTGSIFIGDGTQTTGIAVGSRSGTTRAFAHDVALQGSNGTDRAFAQLGFQISNGIAWGGFDLDPTLDNGSNVTVNGGISIHTTQNLSATGGNRTYAYAQIGHVGANFTGDTKVEAAAEAVIVINNAGDIHFTGGYDLAYAQLGQGGYGAHGDHGGTTTIINAGDIHFTGGDFAAYAQLGQGGYSADGNHNGTTTITNTGDINFEGGSDYYAYAQLGQGGPGVKGNHSGTTTITNAGDINFTGGNYGAYAQLGQGGYYADGNHSGTTTITNARNIHFTGGAGGSAYAQLGQGGYRAAGNHSGTTTITNTGDIHFKGGTGEASYAQLGQGGAFAAGDHSGTTTVTNTGDIHFRGGSGEAAYAQLGQGGYYANGNHSGTTTITNTGDINFTGGNYYAYAQLGQGGYSASGDHSGTTTITNTGDINFTGGNGEAAYAQLGQGGYYAYGDHRGMTTITNARDTNFTGGTGDATYAQLGQGGYAATGNHSGTTTITNARDIHFTGGGGFAAYTQLGQGGFNARGNHSGTIDVTIDGNLTLTGQDLTGRYALIGHGDQPNDSDVNQTVSGDIMLRIGGSANLTNAVIGHRIDADGMYSDTDPDGNVIGADTFLGVRGDITTDTNSQLFSGGVGTGELRLYVGGNDNVDSTALLNGIAHGSNVFPNDQGMHVFGTGPYAVGGGSNAVASGNFNYYHINPDLFNYTVNATEASAIAATLDGGTAVTLERSLNQANFGAHYDWDGGTQFIDINSDLLYDSTAALTLLATGDVNFNAAVQNRSGDGGDLNIVAGWDGTTPFNAATFAAIDVNAVPTLFGLDGGAESTGSIFIGDGTQTTGIAVGSRSGATNVFANNLNITGSDAAHFAFAQLGFRATDQGDTFAITGGLNARTTGGIRALAGSKQYAYAQLGHVGADLSSNGTVDATVDAAITIAAGGDLTFTAGDGDFASSQLGHGGAYALSKNRGDITLTHADNLTFNGGNGEYAYSQLGHGGRSAASFYQLGDILITAADDIEFSSGAGSDAYSQLGHGGVLADGNRTGSIDITASGNLTLQGKVGGNRYAVIGHGDELGDSDTGESANGAIKLRIGGSANLTAGFIGHTIESHENYFLGSTSIAIGLNNYVPSNTTDTLTADADSQFFSGPGELRFYLPNRDAFAVNDGAKLNGVLRSVAAGSIPFHNEVGAFAPFEGGYLGSYLGTNPDNYSFYFSAQQIIEIFVNALGGSSTYGTAPVDPGMELVSGTLRMGDTLDSIGLTTNFNLTRTSAANTYTLRVDDSNLDSLYVLTGTTDSTFTINPAALTITANDLTKTFGDAFGFVGDEFSSSGLQNDETIDLVTLASAGAPAAADAGSYGITASAPTGGGTFDAANYDITFNDGTFTVDKAALSIVALAQTKTYGSSALDPTAFQASGLQNGNTVAQVSFDSTGQPATASVGSYEIVADGIVQSGNGFKATNYDIAFTSLANGLTINPAALTITANDLTKTFGDAFGFVGNEFAASGLQNGETIDLVTLASAGALGTADAGSYGITASAPTGGGTFDATNYDITFNDGTFTVDKAALSIAALAQGKTYGSSTLDPTAFQASGLQNGNTVSQVSFDSIGQPATAGVGSYDIVADGIVQSGNGFKATNYDVTFVPLTNGLTINPAALTITANDQTKTFGDAFGFVGDEFTSSGLQNGETIDGVTLASAGAPATADAGSYGITASAPTGGGTFDATNYDITFNDGTFTVDKAALSIAALAQGKTYGSNVLDPTAFQASGLQNGNSISQVSFDSTGQPATASVGSYDIVADGIVQSGNGFKATNYDIAFTSLANGLTINPAALTITANDLTKTFGDAFGFVGDEFSSSGLQNGETIDLVTLASAGAPAAADAGSYGITASAPTGGGTFDATNYDITFNDGTFTVDKAALSIAALAQGKTYGSSTLDPTAFEVFGLQNGNTVSQVSFDTAGQPATASVGSYDIVADGIVLSGNGFKATNYDIAFTSLANGLTINPAALTITANDLTKTFGDAFGFVGDEFSSNGLQNGETIDAVTLASAGAPATADAGSYGITASNPTSGGTFDAANYDITFNDGTFTVGKAALSIAALAQGKTYGSSTLDPTAFEAFGLQNGNSVSQVSFDTAGQPATASVGSYDIVADGIVQSGNGFKATNYDIAFTSLANGLTINPAALTITANDQTKTFGDAFGFVGDEFSSSGLQNGETIDLVTLASAGAPATADAGSYGITASAPTGGGTFDATNYDITFNDGTFTVDKAALSIAALAQGKTYGSSVLDSTAFQASGLQNGNTVSQVSFDTTGQPATASVGSYDIVADGILQSGNGFKATNYDIAFTSLANGLTINPAALTITANDLTKTFGDAFGFVGDEFSSSGLQNGETIDLVTLASAGAPAAADAGSYGITASAPTGGGTFDATNYDITFNDGTFTVDKAALSIAALAQGKTYGSNVLDPTAFQASGLQNGNSISQVSFDSTGQPATASVGSYDIVADGIVQSGNGFKATNYDIAFTSLANGLTINPAALTITANDQTKTFGDAFGFVGNEFAASGLQNGETIDAVTLASAGAPAAADAGSYGITASAPTGGGTFDAANYDITFNDGTFTVGKAALMITALNQFKPVGNSITLDPSAISTAGLMNHDTIDGVTLASPGSIHDAPLGVYEITPSDPFGNFDADNYNITLVEGKLIVSGIGSGQYAYDQFIRYDDYNRSIESLIPSVQQGAITFSYPLIGGQPPIESEAGENLSDGVEDTEGANDAGDLEISEVFIQQEIRVRSQD</sequence>
<dbReference type="InterPro" id="IPR050909">
    <property type="entry name" value="Bact_Autotransporter_VF"/>
</dbReference>
<feature type="compositionally biased region" description="Acidic residues" evidence="4">
    <location>
        <begin position="4196"/>
        <end position="4205"/>
    </location>
</feature>
<feature type="region of interest" description="Disordered" evidence="4">
    <location>
        <begin position="254"/>
        <end position="283"/>
    </location>
</feature>
<protein>
    <submittedName>
        <fullName evidence="7">Heme/hemopexin-binding protein</fullName>
    </submittedName>
</protein>
<dbReference type="GO" id="GO:0005576">
    <property type="term" value="C:extracellular region"/>
    <property type="evidence" value="ECO:0007669"/>
    <property type="project" value="UniProtKB-SubCell"/>
</dbReference>
<evidence type="ECO:0000259" key="6">
    <source>
        <dbReference type="SMART" id="SM00912"/>
    </source>
</evidence>
<dbReference type="Gene3D" id="2.160.20.10">
    <property type="entry name" value="Single-stranded right-handed beta-helix, Pectin lyase-like"/>
    <property type="match status" value="1"/>
</dbReference>
<dbReference type="Pfam" id="PF18676">
    <property type="entry name" value="MBG_2"/>
    <property type="match status" value="11"/>
</dbReference>
<dbReference type="NCBIfam" id="TIGR01901">
    <property type="entry name" value="adhes_NPXG"/>
    <property type="match status" value="1"/>
</dbReference>
<evidence type="ECO:0000256" key="3">
    <source>
        <dbReference type="ARBA" id="ARBA00022729"/>
    </source>
</evidence>
<comment type="subcellular location">
    <subcellularLocation>
        <location evidence="1">Secreted</location>
    </subcellularLocation>
</comment>
<dbReference type="SMART" id="SM00912">
    <property type="entry name" value="Haemagg_act"/>
    <property type="match status" value="1"/>
</dbReference>
<proteinExistence type="predicted"/>
<evidence type="ECO:0000256" key="5">
    <source>
        <dbReference type="SAM" id="SignalP"/>
    </source>
</evidence>
<dbReference type="InterPro" id="IPR008638">
    <property type="entry name" value="FhaB/CdiA-like_TPS"/>
</dbReference>
<evidence type="ECO:0000256" key="1">
    <source>
        <dbReference type="ARBA" id="ARBA00004613"/>
    </source>
</evidence>
<feature type="domain" description="Filamentous haemagglutinin FhaB/tRNA nuclease CdiA-like TPS" evidence="6">
    <location>
        <begin position="34"/>
        <end position="147"/>
    </location>
</feature>
<name>A0A5C6CDC8_9BACT</name>
<dbReference type="SUPFAM" id="SSF51126">
    <property type="entry name" value="Pectin lyase-like"/>
    <property type="match status" value="1"/>
</dbReference>
<evidence type="ECO:0000313" key="7">
    <source>
        <dbReference type="EMBL" id="TWU22238.1"/>
    </source>
</evidence>
<feature type="signal peptide" evidence="5">
    <location>
        <begin position="1"/>
        <end position="29"/>
    </location>
</feature>
<dbReference type="PANTHER" id="PTHR12338">
    <property type="entry name" value="AUTOTRANSPORTER"/>
    <property type="match status" value="1"/>
</dbReference>
<keyword evidence="8" id="KW-1185">Reference proteome</keyword>